<dbReference type="AlphaFoldDB" id="A0A0N5CVJ5"/>
<keyword evidence="4" id="KW-1185">Reference proteome</keyword>
<dbReference type="CDD" id="cd18316">
    <property type="entry name" value="BTB_POZ_KCTD-like"/>
    <property type="match status" value="1"/>
</dbReference>
<dbReference type="Proteomes" id="UP000276776">
    <property type="component" value="Unassembled WGS sequence"/>
</dbReference>
<protein>
    <submittedName>
        <fullName evidence="5">BTB_2 domain-containing protein</fullName>
    </submittedName>
</protein>
<proteinExistence type="predicted"/>
<reference evidence="5" key="1">
    <citation type="submission" date="2017-02" db="UniProtKB">
        <authorList>
            <consortium name="WormBaseParasite"/>
        </authorList>
    </citation>
    <scope>IDENTIFICATION</scope>
</reference>
<evidence type="ECO:0000256" key="1">
    <source>
        <dbReference type="SAM" id="MobiDB-lite"/>
    </source>
</evidence>
<dbReference type="STRING" id="103827.A0A0N5CVJ5"/>
<evidence type="ECO:0000313" key="5">
    <source>
        <dbReference type="WBParaSite" id="TCLT_0000433201-mRNA-1"/>
    </source>
</evidence>
<reference evidence="3 4" key="2">
    <citation type="submission" date="2018-11" db="EMBL/GenBank/DDBJ databases">
        <authorList>
            <consortium name="Pathogen Informatics"/>
        </authorList>
    </citation>
    <scope>NUCLEOTIDE SEQUENCE [LARGE SCALE GENOMIC DNA]</scope>
</reference>
<dbReference type="SUPFAM" id="SSF54695">
    <property type="entry name" value="POZ domain"/>
    <property type="match status" value="1"/>
</dbReference>
<dbReference type="WBParaSite" id="TCLT_0000433201-mRNA-1">
    <property type="protein sequence ID" value="TCLT_0000433201-mRNA-1"/>
    <property type="gene ID" value="TCLT_0000433201"/>
</dbReference>
<feature type="region of interest" description="Disordered" evidence="1">
    <location>
        <begin position="146"/>
        <end position="186"/>
    </location>
</feature>
<sequence>MSPHWNEHEVLNVNCGGKRFNVCRDILTAASESKLAKWFKIGTKIQLPIDSRGYYFLNRDGKAFREILSYLRHKKQKSLQYFALPSEPSHLFLLIAECDALILRELKHMVLELLYSYHITPDKQFQLCYAMKLTIVDTENDVNKKIMNNDNSEGENQMSHSIEECPDSESATNIGGNEDHDRDWPL</sequence>
<dbReference type="Pfam" id="PF02214">
    <property type="entry name" value="BTB_2"/>
    <property type="match status" value="1"/>
</dbReference>
<dbReference type="Gene3D" id="3.30.710.10">
    <property type="entry name" value="Potassium Channel Kv1.1, Chain A"/>
    <property type="match status" value="1"/>
</dbReference>
<evidence type="ECO:0000313" key="3">
    <source>
        <dbReference type="EMBL" id="VDN01413.1"/>
    </source>
</evidence>
<gene>
    <name evidence="3" type="ORF">TCLT_LOCUS4321</name>
</gene>
<dbReference type="OrthoDB" id="2414723at2759"/>
<evidence type="ECO:0000313" key="4">
    <source>
        <dbReference type="Proteomes" id="UP000276776"/>
    </source>
</evidence>
<dbReference type="InterPro" id="IPR011333">
    <property type="entry name" value="SKP1/BTB/POZ_sf"/>
</dbReference>
<dbReference type="EMBL" id="UYYF01004284">
    <property type="protein sequence ID" value="VDN01413.1"/>
    <property type="molecule type" value="Genomic_DNA"/>
</dbReference>
<feature type="compositionally biased region" description="Basic and acidic residues" evidence="1">
    <location>
        <begin position="177"/>
        <end position="186"/>
    </location>
</feature>
<name>A0A0N5CVJ5_THECL</name>
<organism evidence="5">
    <name type="scientific">Thelazia callipaeda</name>
    <name type="common">Oriental eyeworm</name>
    <name type="synonym">Parasitic nematode</name>
    <dbReference type="NCBI Taxonomy" id="103827"/>
    <lineage>
        <taxon>Eukaryota</taxon>
        <taxon>Metazoa</taxon>
        <taxon>Ecdysozoa</taxon>
        <taxon>Nematoda</taxon>
        <taxon>Chromadorea</taxon>
        <taxon>Rhabditida</taxon>
        <taxon>Spirurina</taxon>
        <taxon>Spiruromorpha</taxon>
        <taxon>Thelazioidea</taxon>
        <taxon>Thelaziidae</taxon>
        <taxon>Thelazia</taxon>
    </lineage>
</organism>
<accession>A0A0N5CVJ5</accession>
<feature type="compositionally biased region" description="Polar residues" evidence="1">
    <location>
        <begin position="146"/>
        <end position="160"/>
    </location>
</feature>
<evidence type="ECO:0000259" key="2">
    <source>
        <dbReference type="Pfam" id="PF02214"/>
    </source>
</evidence>
<feature type="domain" description="Potassium channel tetramerisation-type BTB" evidence="2">
    <location>
        <begin position="12"/>
        <end position="74"/>
    </location>
</feature>
<dbReference type="GO" id="GO:0051260">
    <property type="term" value="P:protein homooligomerization"/>
    <property type="evidence" value="ECO:0007669"/>
    <property type="project" value="InterPro"/>
</dbReference>
<dbReference type="InterPro" id="IPR003131">
    <property type="entry name" value="T1-type_BTB"/>
</dbReference>